<feature type="domain" description="Major facilitator superfamily (MFS) profile" evidence="6">
    <location>
        <begin position="43"/>
        <end position="499"/>
    </location>
</feature>
<evidence type="ECO:0000259" key="6">
    <source>
        <dbReference type="PROSITE" id="PS50850"/>
    </source>
</evidence>
<name>D2W1L7_NAEGR</name>
<feature type="transmembrane region" description="Helical" evidence="5">
    <location>
        <begin position="372"/>
        <end position="391"/>
    </location>
</feature>
<dbReference type="PANTHER" id="PTHR21576:SF158">
    <property type="entry name" value="RIBOSOMAL RNA-PROCESSING PROTEIN 12-LIKE CONSERVED DOMAIN-CONTAINING PROTEIN"/>
    <property type="match status" value="1"/>
</dbReference>
<dbReference type="SUPFAM" id="SSF103473">
    <property type="entry name" value="MFS general substrate transporter"/>
    <property type="match status" value="1"/>
</dbReference>
<keyword evidence="3 5" id="KW-1133">Transmembrane helix</keyword>
<dbReference type="Pfam" id="PF07690">
    <property type="entry name" value="MFS_1"/>
    <property type="match status" value="1"/>
</dbReference>
<evidence type="ECO:0000313" key="8">
    <source>
        <dbReference type="Proteomes" id="UP000006671"/>
    </source>
</evidence>
<dbReference type="Proteomes" id="UP000006671">
    <property type="component" value="Unassembled WGS sequence"/>
</dbReference>
<accession>D2W1L7</accession>
<feature type="transmembrane region" description="Helical" evidence="5">
    <location>
        <begin position="137"/>
        <end position="160"/>
    </location>
</feature>
<feature type="transmembrane region" description="Helical" evidence="5">
    <location>
        <begin position="475"/>
        <end position="494"/>
    </location>
</feature>
<dbReference type="EMBL" id="GG738922">
    <property type="protein sequence ID" value="EFC37067.1"/>
    <property type="molecule type" value="Genomic_DNA"/>
</dbReference>
<dbReference type="PANTHER" id="PTHR21576">
    <property type="entry name" value="UNCHARACTERIZED NODULIN-LIKE PROTEIN"/>
    <property type="match status" value="1"/>
</dbReference>
<dbReference type="InParanoid" id="D2W1L7"/>
<dbReference type="OrthoDB" id="410267at2759"/>
<keyword evidence="4 5" id="KW-0472">Membrane</keyword>
<feature type="transmembrane region" description="Helical" evidence="5">
    <location>
        <begin position="203"/>
        <end position="224"/>
    </location>
</feature>
<evidence type="ECO:0000256" key="3">
    <source>
        <dbReference type="ARBA" id="ARBA00022989"/>
    </source>
</evidence>
<protein>
    <submittedName>
        <fullName evidence="7">Predicted protein</fullName>
    </submittedName>
</protein>
<sequence>MDESTPLTSSKLHTVKNNPIVTSFLKAKTWYQSERLRKLRRWAALIVGSVMMIAAGTQYAFSSIGPSIKQQFHLTQYEVNLIGTATNIGSTTGILFSLINDFIGPRVCSLAAGIVLFGSYFIMSLTVSGAIPEAGNYIAMSAFMFLVGNSSGGAYIASLTTSVKNFPEKDRGLVVGLLSSFFGISSAIFSLCFSVVFRQSLPVYMFFCAIFGGVAVIILGTIFLDNNSSSEKKDTTPIVVKEVESNTETVSINSNLADETTGLVVEKEEGLQVLSEEEIKEKLAQDQIENINSWRMLISFDFWLIFIIIFLSIGSGITIVNNLGSIVLAYGGYNGQQTPIVITFSISNCLGRLVFGWLSDKFFSPKKGITRMFFLALCIIIMSISLLLFAFVPIPGFYPLIIIMGLCYGGILSVGPTYNSERFGPKYFGLNSTLQLVATSLGSYAFSTGMAGSIYQMNIIPPRTRTCHGKECYLLTFYILSGLCVVALLLSLVLHKRSLGLYFKIGRRRKYLAMLEKINVEKRKQKMNQA</sequence>
<comment type="subcellular location">
    <subcellularLocation>
        <location evidence="1">Membrane</location>
        <topology evidence="1">Multi-pass membrane protein</topology>
    </subcellularLocation>
</comment>
<evidence type="ECO:0000256" key="4">
    <source>
        <dbReference type="ARBA" id="ARBA00023136"/>
    </source>
</evidence>
<feature type="transmembrane region" description="Helical" evidence="5">
    <location>
        <begin position="42"/>
        <end position="61"/>
    </location>
</feature>
<keyword evidence="2 5" id="KW-0812">Transmembrane</keyword>
<dbReference type="AlphaFoldDB" id="D2W1L7"/>
<dbReference type="InterPro" id="IPR020846">
    <property type="entry name" value="MFS_dom"/>
</dbReference>
<evidence type="ECO:0000256" key="1">
    <source>
        <dbReference type="ARBA" id="ARBA00004141"/>
    </source>
</evidence>
<feature type="transmembrane region" description="Helical" evidence="5">
    <location>
        <begin position="436"/>
        <end position="455"/>
    </location>
</feature>
<dbReference type="GeneID" id="8856662"/>
<dbReference type="OMA" id="PTMWWLA"/>
<dbReference type="KEGG" id="ngr:NAEGRDRAFT_75266"/>
<reference evidence="7 8" key="1">
    <citation type="journal article" date="2010" name="Cell">
        <title>The genome of Naegleria gruberi illuminates early eukaryotic versatility.</title>
        <authorList>
            <person name="Fritz-Laylin L.K."/>
            <person name="Prochnik S.E."/>
            <person name="Ginger M.L."/>
            <person name="Dacks J.B."/>
            <person name="Carpenter M.L."/>
            <person name="Field M.C."/>
            <person name="Kuo A."/>
            <person name="Paredez A."/>
            <person name="Chapman J."/>
            <person name="Pham J."/>
            <person name="Shu S."/>
            <person name="Neupane R."/>
            <person name="Cipriano M."/>
            <person name="Mancuso J."/>
            <person name="Tu H."/>
            <person name="Salamov A."/>
            <person name="Lindquist E."/>
            <person name="Shapiro H."/>
            <person name="Lucas S."/>
            <person name="Grigoriev I.V."/>
            <person name="Cande W.Z."/>
            <person name="Fulton C."/>
            <person name="Rokhsar D.S."/>
            <person name="Dawson S.C."/>
        </authorList>
    </citation>
    <scope>NUCLEOTIDE SEQUENCE [LARGE SCALE GENOMIC DNA]</scope>
    <source>
        <strain evidence="7 8">NEG-M</strain>
    </source>
</reference>
<feature type="transmembrane region" description="Helical" evidence="5">
    <location>
        <begin position="110"/>
        <end position="131"/>
    </location>
</feature>
<gene>
    <name evidence="7" type="ORF">NAEGRDRAFT_75266</name>
</gene>
<feature type="transmembrane region" description="Helical" evidence="5">
    <location>
        <begin position="81"/>
        <end position="103"/>
    </location>
</feature>
<feature type="transmembrane region" description="Helical" evidence="5">
    <location>
        <begin position="397"/>
        <end position="415"/>
    </location>
</feature>
<dbReference type="GO" id="GO:0016020">
    <property type="term" value="C:membrane"/>
    <property type="evidence" value="ECO:0007669"/>
    <property type="project" value="UniProtKB-SubCell"/>
</dbReference>
<evidence type="ECO:0000313" key="7">
    <source>
        <dbReference type="EMBL" id="EFC37067.1"/>
    </source>
</evidence>
<feature type="transmembrane region" description="Helical" evidence="5">
    <location>
        <begin position="172"/>
        <end position="197"/>
    </location>
</feature>
<feature type="transmembrane region" description="Helical" evidence="5">
    <location>
        <begin position="340"/>
        <end position="360"/>
    </location>
</feature>
<keyword evidence="8" id="KW-1185">Reference proteome</keyword>
<dbReference type="Gene3D" id="1.20.1250.20">
    <property type="entry name" value="MFS general substrate transporter like domains"/>
    <property type="match status" value="2"/>
</dbReference>
<dbReference type="PROSITE" id="PS50850">
    <property type="entry name" value="MFS"/>
    <property type="match status" value="1"/>
</dbReference>
<feature type="transmembrane region" description="Helical" evidence="5">
    <location>
        <begin position="302"/>
        <end position="320"/>
    </location>
</feature>
<organism evidence="8">
    <name type="scientific">Naegleria gruberi</name>
    <name type="common">Amoeba</name>
    <dbReference type="NCBI Taxonomy" id="5762"/>
    <lineage>
        <taxon>Eukaryota</taxon>
        <taxon>Discoba</taxon>
        <taxon>Heterolobosea</taxon>
        <taxon>Tetramitia</taxon>
        <taxon>Eutetramitia</taxon>
        <taxon>Vahlkampfiidae</taxon>
        <taxon>Naegleria</taxon>
    </lineage>
</organism>
<dbReference type="GO" id="GO:0022857">
    <property type="term" value="F:transmembrane transporter activity"/>
    <property type="evidence" value="ECO:0007669"/>
    <property type="project" value="InterPro"/>
</dbReference>
<dbReference type="eggNOG" id="ENOG502S2BF">
    <property type="taxonomic scope" value="Eukaryota"/>
</dbReference>
<dbReference type="InterPro" id="IPR036259">
    <property type="entry name" value="MFS_trans_sf"/>
</dbReference>
<evidence type="ECO:0000256" key="2">
    <source>
        <dbReference type="ARBA" id="ARBA00022692"/>
    </source>
</evidence>
<dbReference type="VEuPathDB" id="AmoebaDB:NAEGRDRAFT_75266"/>
<dbReference type="InterPro" id="IPR011701">
    <property type="entry name" value="MFS"/>
</dbReference>
<dbReference type="STRING" id="5762.D2W1L7"/>
<evidence type="ECO:0000256" key="5">
    <source>
        <dbReference type="SAM" id="Phobius"/>
    </source>
</evidence>
<dbReference type="TCDB" id="2.A.1.75.4">
    <property type="family name" value="the major facilitator superfamily (mfs)"/>
</dbReference>
<proteinExistence type="predicted"/>
<dbReference type="RefSeq" id="XP_002669811.1">
    <property type="nucleotide sequence ID" value="XM_002669765.1"/>
</dbReference>